<sequence>MEQTIVKPTPGGRAPASKPQSEKSVDNTVVISKSPELVNNDSVVAYGNNSLLAEANGLLSIIGQIRSTATHSDPLFLKETLA</sequence>
<dbReference type="Proteomes" id="UP000555836">
    <property type="component" value="Unassembled WGS sequence"/>
</dbReference>
<evidence type="ECO:0000313" key="2">
    <source>
        <dbReference type="EMBL" id="NMU28952.1"/>
    </source>
</evidence>
<feature type="region of interest" description="Disordered" evidence="1">
    <location>
        <begin position="1"/>
        <end position="26"/>
    </location>
</feature>
<dbReference type="EMBL" id="JABCLD010002040">
    <property type="protein sequence ID" value="NMU28952.1"/>
    <property type="molecule type" value="Genomic_DNA"/>
</dbReference>
<comment type="caution">
    <text evidence="2">The sequence shown here is derived from an EMBL/GenBank/DDBJ whole genome shotgun (WGS) entry which is preliminary data.</text>
</comment>
<name>A0A7Y0X8K9_VIBPH</name>
<feature type="non-terminal residue" evidence="2">
    <location>
        <position position="82"/>
    </location>
</feature>
<gene>
    <name evidence="2" type="ORF">HKB21_25410</name>
</gene>
<reference evidence="2 3" key="1">
    <citation type="submission" date="2020-04" db="EMBL/GenBank/DDBJ databases">
        <title>Whole-genome sequencing of Vibrio spp. from China reveals different genetic environments of blaCTX-M-14 among diverse lineages.</title>
        <authorList>
            <person name="Zheng Z."/>
            <person name="Ye L."/>
            <person name="Chen S."/>
        </authorList>
    </citation>
    <scope>NUCLEOTIDE SEQUENCE [LARGE SCALE GENOMIC DNA]</scope>
    <source>
        <strain evidence="2 3">Vb0574</strain>
    </source>
</reference>
<organism evidence="2 3">
    <name type="scientific">Vibrio parahaemolyticus</name>
    <dbReference type="NCBI Taxonomy" id="670"/>
    <lineage>
        <taxon>Bacteria</taxon>
        <taxon>Pseudomonadati</taxon>
        <taxon>Pseudomonadota</taxon>
        <taxon>Gammaproteobacteria</taxon>
        <taxon>Vibrionales</taxon>
        <taxon>Vibrionaceae</taxon>
        <taxon>Vibrio</taxon>
    </lineage>
</organism>
<protein>
    <submittedName>
        <fullName evidence="2">Type VI secretion system protein TssL</fullName>
    </submittedName>
</protein>
<evidence type="ECO:0000313" key="3">
    <source>
        <dbReference type="Proteomes" id="UP000555836"/>
    </source>
</evidence>
<accession>A0A7Y0X8K9</accession>
<proteinExistence type="predicted"/>
<evidence type="ECO:0000256" key="1">
    <source>
        <dbReference type="SAM" id="MobiDB-lite"/>
    </source>
</evidence>
<dbReference type="AlphaFoldDB" id="A0A7Y0X8K9"/>